<dbReference type="FunFam" id="3.30.420.40:FF:000008">
    <property type="entry name" value="Glycerol kinase"/>
    <property type="match status" value="1"/>
</dbReference>
<dbReference type="CDD" id="cd07769">
    <property type="entry name" value="ASKHA_NBD_FGGY_GK"/>
    <property type="match status" value="1"/>
</dbReference>
<dbReference type="Gene3D" id="3.30.420.40">
    <property type="match status" value="2"/>
</dbReference>
<evidence type="ECO:0000259" key="10">
    <source>
        <dbReference type="Pfam" id="PF02782"/>
    </source>
</evidence>
<accession>A0A3D9JQY8</accession>
<evidence type="ECO:0000313" key="12">
    <source>
        <dbReference type="Proteomes" id="UP000256977"/>
    </source>
</evidence>
<evidence type="ECO:0000256" key="6">
    <source>
        <dbReference type="ARBA" id="ARBA00022840"/>
    </source>
</evidence>
<evidence type="ECO:0000256" key="7">
    <source>
        <dbReference type="ARBA" id="ARBA00043149"/>
    </source>
</evidence>
<organism evidence="11 12">
    <name type="scientific">Cohnella phaseoli</name>
    <dbReference type="NCBI Taxonomy" id="456490"/>
    <lineage>
        <taxon>Bacteria</taxon>
        <taxon>Bacillati</taxon>
        <taxon>Bacillota</taxon>
        <taxon>Bacilli</taxon>
        <taxon>Bacillales</taxon>
        <taxon>Paenibacillaceae</taxon>
        <taxon>Cohnella</taxon>
    </lineage>
</organism>
<dbReference type="AlphaFoldDB" id="A0A3D9JQY8"/>
<dbReference type="NCBIfam" id="NF000756">
    <property type="entry name" value="PRK00047.1"/>
    <property type="match status" value="1"/>
</dbReference>
<comment type="similarity">
    <text evidence="1 8">Belongs to the FGGY kinase family.</text>
</comment>
<dbReference type="InterPro" id="IPR018485">
    <property type="entry name" value="FGGY_C"/>
</dbReference>
<dbReference type="GO" id="GO:0005524">
    <property type="term" value="F:ATP binding"/>
    <property type="evidence" value="ECO:0007669"/>
    <property type="project" value="UniProtKB-KW"/>
</dbReference>
<gene>
    <name evidence="11" type="ORF">DFP98_112160</name>
</gene>
<name>A0A3D9JQY8_9BACL</name>
<dbReference type="InterPro" id="IPR043129">
    <property type="entry name" value="ATPase_NBD"/>
</dbReference>
<evidence type="ECO:0000256" key="4">
    <source>
        <dbReference type="ARBA" id="ARBA00022777"/>
    </source>
</evidence>
<evidence type="ECO:0000256" key="3">
    <source>
        <dbReference type="ARBA" id="ARBA00022741"/>
    </source>
</evidence>
<dbReference type="GO" id="GO:0004370">
    <property type="term" value="F:glycerol kinase activity"/>
    <property type="evidence" value="ECO:0007669"/>
    <property type="project" value="TreeGrafter"/>
</dbReference>
<evidence type="ECO:0000259" key="9">
    <source>
        <dbReference type="Pfam" id="PF00370"/>
    </source>
</evidence>
<dbReference type="EMBL" id="QRDZ01000012">
    <property type="protein sequence ID" value="RED76442.1"/>
    <property type="molecule type" value="Genomic_DNA"/>
</dbReference>
<protein>
    <recommendedName>
        <fullName evidence="7">ATP:glycerol 3-phosphotransferase</fullName>
    </recommendedName>
</protein>
<comment type="caution">
    <text evidence="11">The sequence shown here is derived from an EMBL/GenBank/DDBJ whole genome shotgun (WGS) entry which is preliminary data.</text>
</comment>
<dbReference type="SUPFAM" id="SSF53067">
    <property type="entry name" value="Actin-like ATPase domain"/>
    <property type="match status" value="2"/>
</dbReference>
<dbReference type="Pfam" id="PF00370">
    <property type="entry name" value="FGGY_N"/>
    <property type="match status" value="1"/>
</dbReference>
<reference evidence="11 12" key="1">
    <citation type="submission" date="2018-07" db="EMBL/GenBank/DDBJ databases">
        <title>Genomic Encyclopedia of Type Strains, Phase III (KMG-III): the genomes of soil and plant-associated and newly described type strains.</title>
        <authorList>
            <person name="Whitman W."/>
        </authorList>
    </citation>
    <scope>NUCLEOTIDE SEQUENCE [LARGE SCALE GENOMIC DNA]</scope>
    <source>
        <strain evidence="11 12">CECT 7287</strain>
    </source>
</reference>
<dbReference type="PROSITE" id="PS00445">
    <property type="entry name" value="FGGY_KINASES_2"/>
    <property type="match status" value="1"/>
</dbReference>
<dbReference type="Proteomes" id="UP000256977">
    <property type="component" value="Unassembled WGS sequence"/>
</dbReference>
<keyword evidence="3" id="KW-0547">Nucleotide-binding</keyword>
<dbReference type="PANTHER" id="PTHR10196:SF69">
    <property type="entry name" value="GLYCEROL KINASE"/>
    <property type="match status" value="1"/>
</dbReference>
<evidence type="ECO:0000313" key="11">
    <source>
        <dbReference type="EMBL" id="RED76442.1"/>
    </source>
</evidence>
<dbReference type="RefSeq" id="WP_116061729.1">
    <property type="nucleotide sequence ID" value="NZ_QRDZ01000012.1"/>
</dbReference>
<evidence type="ECO:0000256" key="1">
    <source>
        <dbReference type="ARBA" id="ARBA00009156"/>
    </source>
</evidence>
<dbReference type="InterPro" id="IPR000577">
    <property type="entry name" value="Carb_kinase_FGGY"/>
</dbReference>
<feature type="domain" description="Carbohydrate kinase FGGY N-terminal" evidence="9">
    <location>
        <begin position="7"/>
        <end position="251"/>
    </location>
</feature>
<dbReference type="Pfam" id="PF02782">
    <property type="entry name" value="FGGY_C"/>
    <property type="match status" value="1"/>
</dbReference>
<evidence type="ECO:0000256" key="8">
    <source>
        <dbReference type="RuleBase" id="RU003733"/>
    </source>
</evidence>
<sequence>MSGLDRYLLTVDQSTAGTKAVLTDREGRIRHRCSLGHRQIYPQDGWVEHDPLELYDNVKGVIRGVMEQAGIGPNEVAALTITNQRETALLWDRETGLPVGNAIVWQCRRSAGWCERMKREGLEPLVASKTGLPLDPYFSAGKWRWLLDHAAGGIPAERLAAGTVDSWLIWKLTGGSVHATDYTNASRTQLFNIHTLMWDEELAERFGIPLSMLPEARDSNSLYGMTDEPELFPVPKPIAGVIGDSQAALFGQQCTLPGMAKGTYGTGTSVLMYAGDKPVQANQGLVAAIAWSIDGKAEYALEGVIRSTGDCLNWVRNELGLFSDYSELETAVAEIADTGGVYLVPAFVGLGAPHWNARARAAVIGLNRSSDRRHLLRAALESIAFQVADAVRLLSAETGEPLRELRVDGGATANELLMRFQADLLDAEVVRSDAAELSALGSAYMGGLALGWWDREKLFSFYRKVKVYSPNMAKDTRERLIRGWQAAVKAVLVAEETSRDD</sequence>
<dbReference type="GO" id="GO:0019563">
    <property type="term" value="P:glycerol catabolic process"/>
    <property type="evidence" value="ECO:0007669"/>
    <property type="project" value="TreeGrafter"/>
</dbReference>
<dbReference type="InterPro" id="IPR018483">
    <property type="entry name" value="Carb_kinase_FGGY_CS"/>
</dbReference>
<dbReference type="OrthoDB" id="9805576at2"/>
<dbReference type="PANTHER" id="PTHR10196">
    <property type="entry name" value="SUGAR KINASE"/>
    <property type="match status" value="1"/>
</dbReference>
<dbReference type="PROSITE" id="PS00933">
    <property type="entry name" value="FGGY_KINASES_1"/>
    <property type="match status" value="1"/>
</dbReference>
<dbReference type="InterPro" id="IPR018484">
    <property type="entry name" value="FGGY_N"/>
</dbReference>
<evidence type="ECO:0000256" key="2">
    <source>
        <dbReference type="ARBA" id="ARBA00022679"/>
    </source>
</evidence>
<keyword evidence="12" id="KW-1185">Reference proteome</keyword>
<feature type="domain" description="Carbohydrate kinase FGGY C-terminal" evidence="10">
    <location>
        <begin position="262"/>
        <end position="449"/>
    </location>
</feature>
<dbReference type="PIRSF" id="PIRSF000538">
    <property type="entry name" value="GlpK"/>
    <property type="match status" value="1"/>
</dbReference>
<keyword evidence="5" id="KW-0319">Glycerol metabolism</keyword>
<keyword evidence="4 8" id="KW-0418">Kinase</keyword>
<evidence type="ECO:0000256" key="5">
    <source>
        <dbReference type="ARBA" id="ARBA00022798"/>
    </source>
</evidence>
<keyword evidence="6" id="KW-0067">ATP-binding</keyword>
<dbReference type="GO" id="GO:0005829">
    <property type="term" value="C:cytosol"/>
    <property type="evidence" value="ECO:0007669"/>
    <property type="project" value="TreeGrafter"/>
</dbReference>
<proteinExistence type="inferred from homology"/>
<keyword evidence="2 8" id="KW-0808">Transferase</keyword>